<protein>
    <submittedName>
        <fullName evidence="2">Uncharacterized protein</fullName>
    </submittedName>
</protein>
<dbReference type="Proteomes" id="UP000660729">
    <property type="component" value="Unassembled WGS sequence"/>
</dbReference>
<comment type="caution">
    <text evidence="2">The sequence shown here is derived from an EMBL/GenBank/DDBJ whole genome shotgun (WGS) entry which is preliminary data.</text>
</comment>
<keyword evidence="3" id="KW-1185">Reference proteome</keyword>
<organism evidence="2 3">
    <name type="scientific">Pseudocercospora fuligena</name>
    <dbReference type="NCBI Taxonomy" id="685502"/>
    <lineage>
        <taxon>Eukaryota</taxon>
        <taxon>Fungi</taxon>
        <taxon>Dikarya</taxon>
        <taxon>Ascomycota</taxon>
        <taxon>Pezizomycotina</taxon>
        <taxon>Dothideomycetes</taxon>
        <taxon>Dothideomycetidae</taxon>
        <taxon>Mycosphaerellales</taxon>
        <taxon>Mycosphaerellaceae</taxon>
        <taxon>Pseudocercospora</taxon>
    </lineage>
</organism>
<proteinExistence type="predicted"/>
<name>A0A8H6R5Z0_9PEZI</name>
<accession>A0A8H6R5Z0</accession>
<gene>
    <name evidence="2" type="ORF">HII31_13473</name>
</gene>
<dbReference type="Gene3D" id="1.25.40.10">
    <property type="entry name" value="Tetratricopeptide repeat domain"/>
    <property type="match status" value="1"/>
</dbReference>
<sequence>MADPTAVAVAPAIPPKHPGRLSRIYTNMGNNKNNLSRELVDLWEHGALLYHSYEWQEAAETFLYLSRVIEQDLQSTFCLLNAVIIFARLGDYTIAAQVLEEAKRVDETLALTLFIMGHVEFQLDHFDKAEDCFRAALSVMQGPNLKFAHHGFDFTLWTSQIREDLLVFDSDLSNINAVLASFPADALFEAPGRAAGSTATSLRPRRGSDSGSLPTLSEGSESPIDELPTPEIELKALRFPIKGEKTYAEDPELYRSDIEPISNTPVVTVLGDVEVERPSSRASKIITPLRRLSTRNPEKRAAEHMAARRAAFAPREARVQGDSVQELSEYIRDLPARHGLKPRTAKADFGDVRDLSKFLRADPAGSGRRSGRPSLKRASSERSGSGYSSFRDDLSARSIDSQELLGDWDSRRSGSVPSTPSRHPYRSGLGSFLMNENTPGSHAQILRRSASQRSQTTSNEEPAEMLTSVLHPLLTDSADDFGDSSWPLTPDASEMLRHTPPSCTAMYGSSYFELPAPSMSRPSIPLRGSSLRKPSPGMLPNITEQDDLEGWTGTPNRLSTYQFMMRHGIH</sequence>
<evidence type="ECO:0000313" key="2">
    <source>
        <dbReference type="EMBL" id="KAF7185198.1"/>
    </source>
</evidence>
<dbReference type="InterPro" id="IPR011990">
    <property type="entry name" value="TPR-like_helical_dom_sf"/>
</dbReference>
<feature type="compositionally biased region" description="Polar residues" evidence="1">
    <location>
        <begin position="209"/>
        <end position="220"/>
    </location>
</feature>
<feature type="region of interest" description="Disordered" evidence="1">
    <location>
        <begin position="360"/>
        <end position="393"/>
    </location>
</feature>
<dbReference type="SUPFAM" id="SSF48452">
    <property type="entry name" value="TPR-like"/>
    <property type="match status" value="1"/>
</dbReference>
<dbReference type="OrthoDB" id="3642326at2759"/>
<reference evidence="2" key="1">
    <citation type="submission" date="2020-04" db="EMBL/GenBank/DDBJ databases">
        <title>Draft genome resource of the tomato pathogen Pseudocercospora fuligena.</title>
        <authorList>
            <person name="Zaccaron A."/>
        </authorList>
    </citation>
    <scope>NUCLEOTIDE SEQUENCE</scope>
    <source>
        <strain evidence="2">PF001</strain>
    </source>
</reference>
<feature type="region of interest" description="Disordered" evidence="1">
    <location>
        <begin position="405"/>
        <end position="438"/>
    </location>
</feature>
<dbReference type="AlphaFoldDB" id="A0A8H6R5Z0"/>
<feature type="region of interest" description="Disordered" evidence="1">
    <location>
        <begin position="197"/>
        <end position="226"/>
    </location>
</feature>
<feature type="region of interest" description="Disordered" evidence="1">
    <location>
        <begin position="443"/>
        <end position="462"/>
    </location>
</feature>
<feature type="compositionally biased region" description="Low complexity" evidence="1">
    <location>
        <begin position="447"/>
        <end position="458"/>
    </location>
</feature>
<evidence type="ECO:0000256" key="1">
    <source>
        <dbReference type="SAM" id="MobiDB-lite"/>
    </source>
</evidence>
<dbReference type="EMBL" id="JABCIY010000342">
    <property type="protein sequence ID" value="KAF7185198.1"/>
    <property type="molecule type" value="Genomic_DNA"/>
</dbReference>
<evidence type="ECO:0000313" key="3">
    <source>
        <dbReference type="Proteomes" id="UP000660729"/>
    </source>
</evidence>